<dbReference type="RefSeq" id="WP_068820771.1">
    <property type="nucleotide sequence ID" value="NZ_LWHJ01000011.1"/>
</dbReference>
<organism evidence="3 4">
    <name type="scientific">Pedobacter psychrophilus</name>
    <dbReference type="NCBI Taxonomy" id="1826909"/>
    <lineage>
        <taxon>Bacteria</taxon>
        <taxon>Pseudomonadati</taxon>
        <taxon>Bacteroidota</taxon>
        <taxon>Sphingobacteriia</taxon>
        <taxon>Sphingobacteriales</taxon>
        <taxon>Sphingobacteriaceae</taxon>
        <taxon>Pedobacter</taxon>
    </lineage>
</organism>
<dbReference type="Gene3D" id="3.10.290.30">
    <property type="entry name" value="MM3350-like"/>
    <property type="match status" value="1"/>
</dbReference>
<comment type="caution">
    <text evidence="3">The sequence shown here is derived from an EMBL/GenBank/DDBJ whole genome shotgun (WGS) entry which is preliminary data.</text>
</comment>
<dbReference type="EMBL" id="LWHJ01000011">
    <property type="protein sequence ID" value="OAQ41740.1"/>
    <property type="molecule type" value="Genomic_DNA"/>
</dbReference>
<dbReference type="Pfam" id="PF07929">
    <property type="entry name" value="PRiA4_ORF3"/>
    <property type="match status" value="1"/>
</dbReference>
<protein>
    <recommendedName>
        <fullName evidence="2">Plasmid pRiA4b Orf3-like domain-containing protein</fullName>
    </recommendedName>
</protein>
<dbReference type="Proteomes" id="UP000078459">
    <property type="component" value="Unassembled WGS sequence"/>
</dbReference>
<name>A0A179DLX5_9SPHI</name>
<dbReference type="SUPFAM" id="SSF159941">
    <property type="entry name" value="MM3350-like"/>
    <property type="match status" value="1"/>
</dbReference>
<evidence type="ECO:0000256" key="1">
    <source>
        <dbReference type="SAM" id="MobiDB-lite"/>
    </source>
</evidence>
<dbReference type="STRING" id="1826909.A5893_01095"/>
<reference evidence="3 4" key="1">
    <citation type="submission" date="2016-04" db="EMBL/GenBank/DDBJ databases">
        <authorList>
            <person name="Evans L.H."/>
            <person name="Alamgir A."/>
            <person name="Owens N."/>
            <person name="Weber N.D."/>
            <person name="Virtaneva K."/>
            <person name="Barbian K."/>
            <person name="Babar A."/>
            <person name="Rosenke K."/>
        </authorList>
    </citation>
    <scope>NUCLEOTIDE SEQUENCE [LARGE SCALE GENOMIC DNA]</scope>
    <source>
        <strain evidence="3 4">CCM 8644</strain>
    </source>
</reference>
<evidence type="ECO:0000313" key="4">
    <source>
        <dbReference type="Proteomes" id="UP000078459"/>
    </source>
</evidence>
<feature type="compositionally biased region" description="Acidic residues" evidence="1">
    <location>
        <begin position="174"/>
        <end position="203"/>
    </location>
</feature>
<dbReference type="OrthoDB" id="666725at2"/>
<dbReference type="InterPro" id="IPR024047">
    <property type="entry name" value="MM3350-like_sf"/>
</dbReference>
<accession>A0A179DLX5</accession>
<proteinExistence type="predicted"/>
<dbReference type="InterPro" id="IPR012912">
    <property type="entry name" value="Plasmid_pRiA4b_Orf3-like"/>
</dbReference>
<evidence type="ECO:0000259" key="2">
    <source>
        <dbReference type="Pfam" id="PF07929"/>
    </source>
</evidence>
<feature type="region of interest" description="Disordered" evidence="1">
    <location>
        <begin position="160"/>
        <end position="203"/>
    </location>
</feature>
<reference evidence="3 4" key="2">
    <citation type="submission" date="2016-06" db="EMBL/GenBank/DDBJ databases">
        <title>Pedobacter psychrophilus sp. nov., isolated from Antarctic fragmentary rock.</title>
        <authorList>
            <person name="Svec P."/>
        </authorList>
    </citation>
    <scope>NUCLEOTIDE SEQUENCE [LARGE SCALE GENOMIC DNA]</scope>
    <source>
        <strain evidence="3 4">CCM 8644</strain>
    </source>
</reference>
<sequence length="203" mass="23754">MAIYRFRISFEDYDEVVREIDIKSNQTFKDLHDFFLKNVGYDPEKSSSFYVSNDQWIKNEELAYLPNARKVNNAIALMEDSKFSKFIDDPHQKFYYIYNFEKPYEFHVELIKILENNPALTLPSLFKTIGEAPKIVVPNFTPEDLIGDEEDFIDDSEVEIADEDELEGLNTDTEGSDAEEEEEDSFADEFSDNEGFDEEDVER</sequence>
<evidence type="ECO:0000313" key="3">
    <source>
        <dbReference type="EMBL" id="OAQ41740.1"/>
    </source>
</evidence>
<gene>
    <name evidence="3" type="ORF">A5893_01095</name>
</gene>
<dbReference type="AlphaFoldDB" id="A0A179DLX5"/>
<keyword evidence="4" id="KW-1185">Reference proteome</keyword>
<feature type="domain" description="Plasmid pRiA4b Orf3-like" evidence="2">
    <location>
        <begin position="3"/>
        <end position="133"/>
    </location>
</feature>